<organism evidence="1 2">
    <name type="scientific">Mycolicibacterium madagascariense</name>
    <dbReference type="NCBI Taxonomy" id="212765"/>
    <lineage>
        <taxon>Bacteria</taxon>
        <taxon>Bacillati</taxon>
        <taxon>Actinomycetota</taxon>
        <taxon>Actinomycetes</taxon>
        <taxon>Mycobacteriales</taxon>
        <taxon>Mycobacteriaceae</taxon>
        <taxon>Mycolicibacterium</taxon>
    </lineage>
</organism>
<dbReference type="EMBL" id="AP022611">
    <property type="protein sequence ID" value="BBZ31304.1"/>
    <property type="molecule type" value="Genomic_DNA"/>
</dbReference>
<dbReference type="Proteomes" id="UP000466517">
    <property type="component" value="Plasmid pJCM13574"/>
</dbReference>
<geneLocation type="plasmid" evidence="2">
    <name>pjcm13574 dna</name>
</geneLocation>
<reference evidence="1 2" key="1">
    <citation type="journal article" date="2019" name="Emerg. Microbes Infect.">
        <title>Comprehensive subspecies identification of 175 nontuberculous mycobacteria species based on 7547 genomic profiles.</title>
        <authorList>
            <person name="Matsumoto Y."/>
            <person name="Kinjo T."/>
            <person name="Motooka D."/>
            <person name="Nabeya D."/>
            <person name="Jung N."/>
            <person name="Uechi K."/>
            <person name="Horii T."/>
            <person name="Iida T."/>
            <person name="Fujita J."/>
            <person name="Nakamura S."/>
        </authorList>
    </citation>
    <scope>NUCLEOTIDE SEQUENCE [LARGE SCALE GENOMIC DNA]</scope>
    <source>
        <strain evidence="1 2">JCM 13574</strain>
        <plasmid evidence="2">pjcm13574 dna</plasmid>
    </source>
</reference>
<dbReference type="InterPro" id="IPR014729">
    <property type="entry name" value="Rossmann-like_a/b/a_fold"/>
</dbReference>
<name>A0A7I7XQ85_9MYCO</name>
<dbReference type="AlphaFoldDB" id="A0A7I7XQ85"/>
<sequence length="399" mass="43895">MSTSLDQLPGIAESDCGVTVVLSYGMGVDSTAILLRWLVEPSSRDFDLADLIVVTADTGGEFDQTITDVEQIVLPALRRHGVRFIQVGRSQRKTTAKGDGVAVLQDTTAPTRLYRAAYTLADEMLSAGTVPQIGGTRICSIHAKGNCLDSVIATVTAGRRYRHVVGFESDEGSRAVKDALFNTDRRTGWYPLRDWGWDRDRCSDYIAAITGRRWLKSACGFCPFAMRTEAGRSHVAQRWRLEPQQGAYALFLEHVARSLNERQTLIEGSSAADLVATAGLTEVQSQFAVMLDESEHAVYEVRRLTRRPATGGAGRGITARSVRAVARGTRAQMGQDLHGRGGERRIGADGIVRHVVRERGDQLPALEFFYVVCPAVVEDKQRTGFESWWQEATTDAVLF</sequence>
<gene>
    <name evidence="1" type="ORF">MMAD_55990</name>
</gene>
<evidence type="ECO:0000313" key="1">
    <source>
        <dbReference type="EMBL" id="BBZ31304.1"/>
    </source>
</evidence>
<dbReference type="KEGG" id="mmag:MMAD_55990"/>
<protein>
    <recommendedName>
        <fullName evidence="3">Phosphoadenosine phosphosulfate reductase</fullName>
    </recommendedName>
</protein>
<keyword evidence="1" id="KW-0614">Plasmid</keyword>
<keyword evidence="2" id="KW-1185">Reference proteome</keyword>
<evidence type="ECO:0000313" key="2">
    <source>
        <dbReference type="Proteomes" id="UP000466517"/>
    </source>
</evidence>
<evidence type="ECO:0008006" key="3">
    <source>
        <dbReference type="Google" id="ProtNLM"/>
    </source>
</evidence>
<proteinExistence type="predicted"/>
<accession>A0A7I7XQ85</accession>
<dbReference type="Gene3D" id="3.40.50.620">
    <property type="entry name" value="HUPs"/>
    <property type="match status" value="1"/>
</dbReference>